<dbReference type="InterPro" id="IPR050465">
    <property type="entry name" value="UPF0194_transport"/>
</dbReference>
<organism evidence="6 7">
    <name type="scientific">Agrilutibacter niabensis</name>
    <dbReference type="NCBI Taxonomy" id="380628"/>
    <lineage>
        <taxon>Bacteria</taxon>
        <taxon>Pseudomonadati</taxon>
        <taxon>Pseudomonadota</taxon>
        <taxon>Gammaproteobacteria</taxon>
        <taxon>Lysobacterales</taxon>
        <taxon>Lysobacteraceae</taxon>
        <taxon>Agrilutibacter</taxon>
    </lineage>
</organism>
<dbReference type="Pfam" id="PF25917">
    <property type="entry name" value="BSH_RND"/>
    <property type="match status" value="1"/>
</dbReference>
<comment type="caution">
    <text evidence="6">The sequence shown here is derived from an EMBL/GenBank/DDBJ whole genome shotgun (WGS) entry which is preliminary data.</text>
</comment>
<comment type="subcellular location">
    <subcellularLocation>
        <location evidence="1">Cell envelope</location>
    </subcellularLocation>
</comment>
<protein>
    <submittedName>
        <fullName evidence="6">Multidrug efflux pump subunit AcrA (Membrane-fusion protein)</fullName>
    </submittedName>
</protein>
<keyword evidence="7" id="KW-1185">Reference proteome</keyword>
<proteinExistence type="inferred from homology"/>
<dbReference type="EMBL" id="JAVDVW010000002">
    <property type="protein sequence ID" value="MDR7100646.1"/>
    <property type="molecule type" value="Genomic_DNA"/>
</dbReference>
<evidence type="ECO:0000256" key="1">
    <source>
        <dbReference type="ARBA" id="ARBA00004196"/>
    </source>
</evidence>
<evidence type="ECO:0000256" key="2">
    <source>
        <dbReference type="ARBA" id="ARBA00009477"/>
    </source>
</evidence>
<feature type="domain" description="Multidrug resistance protein MdtA-like barrel-sandwich hybrid" evidence="5">
    <location>
        <begin position="60"/>
        <end position="200"/>
    </location>
</feature>
<dbReference type="PANTHER" id="PTHR32347:SF27">
    <property type="entry name" value="RND EFFLUX PUMP MEMBRANE FUSION PROTEIN BARREL-SANDWICH DOMAIN-CONTAINING PROTEIN"/>
    <property type="match status" value="1"/>
</dbReference>
<evidence type="ECO:0000313" key="7">
    <source>
        <dbReference type="Proteomes" id="UP001267878"/>
    </source>
</evidence>
<accession>A0ABU1VT37</accession>
<reference evidence="6 7" key="1">
    <citation type="submission" date="2023-07" db="EMBL/GenBank/DDBJ databases">
        <title>Sorghum-associated microbial communities from plants grown in Nebraska, USA.</title>
        <authorList>
            <person name="Schachtman D."/>
        </authorList>
    </citation>
    <scope>NUCLEOTIDE SEQUENCE [LARGE SCALE GENOMIC DNA]</scope>
    <source>
        <strain evidence="6 7">BE187</strain>
    </source>
</reference>
<evidence type="ECO:0000256" key="4">
    <source>
        <dbReference type="SAM" id="SignalP"/>
    </source>
</evidence>
<keyword evidence="4" id="KW-0732">Signal</keyword>
<feature type="chain" id="PRO_5047493952" evidence="4">
    <location>
        <begin position="19"/>
        <end position="308"/>
    </location>
</feature>
<sequence length="308" mass="33355">MKRMLVLGGLAIAGAVIAALAVVDTNRAPSTATAPLPAMPSPFSAYVVGTGITENRRGNVAIGTAIAGVVQAIDVRVGDQVVEGQPLFRIDDRDLRARRVMAQANLREAEAAAAKPRHRLNYLTRVHALDPTDISAETMSSARDDVAAAESAVAAARAAEEQIGVDLERLVVRAPSAGRVLQVSTRVGEFAQGDPAKPLILLGDDARMFLRVDIDENDAWRFLPQARARAFVRGNPRLSVPLRYEYTEPYITPKTSLTGQGTERPDQRVLQVIYSFERDALPLYLGQQMDAYIEAAPVPQAPAARRQR</sequence>
<dbReference type="PANTHER" id="PTHR32347">
    <property type="entry name" value="EFFLUX SYSTEM COMPONENT YKNX-RELATED"/>
    <property type="match status" value="1"/>
</dbReference>
<dbReference type="Proteomes" id="UP001267878">
    <property type="component" value="Unassembled WGS sequence"/>
</dbReference>
<evidence type="ECO:0000313" key="6">
    <source>
        <dbReference type="EMBL" id="MDR7100646.1"/>
    </source>
</evidence>
<dbReference type="Gene3D" id="1.10.287.470">
    <property type="entry name" value="Helix hairpin bin"/>
    <property type="match status" value="1"/>
</dbReference>
<evidence type="ECO:0000259" key="5">
    <source>
        <dbReference type="Pfam" id="PF25917"/>
    </source>
</evidence>
<name>A0ABU1VT37_9GAMM</name>
<feature type="signal peptide" evidence="4">
    <location>
        <begin position="1"/>
        <end position="18"/>
    </location>
</feature>
<dbReference type="Gene3D" id="2.40.30.170">
    <property type="match status" value="1"/>
</dbReference>
<dbReference type="InterPro" id="IPR058625">
    <property type="entry name" value="MdtA-like_BSH"/>
</dbReference>
<comment type="similarity">
    <text evidence="2">Belongs to the membrane fusion protein (MFP) (TC 8.A.1) family.</text>
</comment>
<gene>
    <name evidence="6" type="ORF">J2X04_003027</name>
</gene>
<keyword evidence="3" id="KW-0175">Coiled coil</keyword>
<dbReference type="Gene3D" id="2.40.50.100">
    <property type="match status" value="1"/>
</dbReference>
<dbReference type="SUPFAM" id="SSF111369">
    <property type="entry name" value="HlyD-like secretion proteins"/>
    <property type="match status" value="1"/>
</dbReference>
<evidence type="ECO:0000256" key="3">
    <source>
        <dbReference type="ARBA" id="ARBA00023054"/>
    </source>
</evidence>